<protein>
    <submittedName>
        <fullName evidence="3">Alpha/beta hydrolase</fullName>
    </submittedName>
</protein>
<dbReference type="EMBL" id="JABRWM010000002">
    <property type="protein sequence ID" value="NRF17956.1"/>
    <property type="molecule type" value="Genomic_DNA"/>
</dbReference>
<organism evidence="3 4">
    <name type="scientific">Agrobacterium pusense</name>
    <dbReference type="NCBI Taxonomy" id="648995"/>
    <lineage>
        <taxon>Bacteria</taxon>
        <taxon>Pseudomonadati</taxon>
        <taxon>Pseudomonadota</taxon>
        <taxon>Alphaproteobacteria</taxon>
        <taxon>Hyphomicrobiales</taxon>
        <taxon>Rhizobiaceae</taxon>
        <taxon>Rhizobium/Agrobacterium group</taxon>
        <taxon>Agrobacterium</taxon>
    </lineage>
</organism>
<evidence type="ECO:0000313" key="3">
    <source>
        <dbReference type="EMBL" id="NRF17956.1"/>
    </source>
</evidence>
<name>A0AA44EFW3_9HYPH</name>
<dbReference type="InterPro" id="IPR013094">
    <property type="entry name" value="AB_hydrolase_3"/>
</dbReference>
<dbReference type="Proteomes" id="UP001155820">
    <property type="component" value="Unassembled WGS sequence"/>
</dbReference>
<evidence type="ECO:0000259" key="2">
    <source>
        <dbReference type="Pfam" id="PF07859"/>
    </source>
</evidence>
<comment type="caution">
    <text evidence="3">The sequence shown here is derived from an EMBL/GenBank/DDBJ whole genome shotgun (WGS) entry which is preliminary data.</text>
</comment>
<geneLocation type="plasmid" evidence="3">
    <name>unnamed2</name>
</geneLocation>
<proteinExistence type="predicted"/>
<keyword evidence="3" id="KW-0614">Plasmid</keyword>
<dbReference type="RefSeq" id="WP_172873115.1">
    <property type="nucleotide sequence ID" value="NZ_JABRWL010000001.1"/>
</dbReference>
<dbReference type="AlphaFoldDB" id="A0AA44EFW3"/>
<dbReference type="Gene3D" id="3.40.50.1820">
    <property type="entry name" value="alpha/beta hydrolase"/>
    <property type="match status" value="1"/>
</dbReference>
<dbReference type="GO" id="GO:0016787">
    <property type="term" value="F:hydrolase activity"/>
    <property type="evidence" value="ECO:0007669"/>
    <property type="project" value="UniProtKB-KW"/>
</dbReference>
<keyword evidence="1 3" id="KW-0378">Hydrolase</keyword>
<gene>
    <name evidence="3" type="ORF">FOB26_02160</name>
</gene>
<dbReference type="InterPro" id="IPR029058">
    <property type="entry name" value="AB_hydrolase_fold"/>
</dbReference>
<dbReference type="Pfam" id="PF07859">
    <property type="entry name" value="Abhydrolase_3"/>
    <property type="match status" value="1"/>
</dbReference>
<accession>A0AA44EFW3</accession>
<dbReference type="PANTHER" id="PTHR48081">
    <property type="entry name" value="AB HYDROLASE SUPERFAMILY PROTEIN C4A8.06C"/>
    <property type="match status" value="1"/>
</dbReference>
<dbReference type="PANTHER" id="PTHR48081:SF33">
    <property type="entry name" value="KYNURENINE FORMAMIDASE"/>
    <property type="match status" value="1"/>
</dbReference>
<dbReference type="SUPFAM" id="SSF53474">
    <property type="entry name" value="alpha/beta-Hydrolases"/>
    <property type="match status" value="1"/>
</dbReference>
<reference evidence="3" key="1">
    <citation type="submission" date="2019-07" db="EMBL/GenBank/DDBJ databases">
        <title>FDA dAtabase for Regulatory Grade micrObial Sequences (FDA-ARGOS): Supporting development and validation of Infectious Disease Dx tests.</title>
        <authorList>
            <person name="Bachman M."/>
            <person name="Young C."/>
            <person name="Tallon L."/>
            <person name="Sadzewicz L."/>
            <person name="Vavikolanu K."/>
            <person name="Mehta A."/>
            <person name="Aluvathingal J."/>
            <person name="Nadendla S."/>
            <person name="Nandy P."/>
            <person name="Geyer C."/>
            <person name="Yan Y."/>
            <person name="Sichtig H."/>
        </authorList>
    </citation>
    <scope>NUCLEOTIDE SEQUENCE</scope>
    <source>
        <strain evidence="3">FDAARGOS_618</strain>
        <plasmid evidence="3">unnamed2</plasmid>
    </source>
</reference>
<evidence type="ECO:0000256" key="1">
    <source>
        <dbReference type="ARBA" id="ARBA00022801"/>
    </source>
</evidence>
<evidence type="ECO:0000313" key="4">
    <source>
        <dbReference type="Proteomes" id="UP001155820"/>
    </source>
</evidence>
<feature type="domain" description="Alpha/beta hydrolase fold-3" evidence="2">
    <location>
        <begin position="73"/>
        <end position="192"/>
    </location>
</feature>
<sequence length="290" mass="32143">MHSQPDYSDEEIELQYNLRIGRPDYETAVVPDWVERSAKVRRTLPSRLDVVYGDGPKQKLDIFSASADGGPTLVYFHGGYWQRGDKSIYSFLAKPFVDHGVNVIVVGYDLCPDVSITKISEESREALVWIWRNQGELGIDASKLTVMGHSAGGHITAMLMGTNWSTLDSAIPMDLVKAGIPVSPLNELAPLRRTSLNDAVRMDAAEAQAESPMNHPPATNAPQLVVCGSKETEEFHRQADIYVQAFSNGNRLMERYSVPDCDHFDELNALADTDSPFFQKSLALIQSTIN</sequence>
<dbReference type="InterPro" id="IPR050300">
    <property type="entry name" value="GDXG_lipolytic_enzyme"/>
</dbReference>
<keyword evidence="4" id="KW-1185">Reference proteome</keyword>